<sequence>MEMRSLFGFDTSSFVLESTKQINLGRSPFIKERIDIMYRGEYVEDLIQQANQLPINESTFKVLFIENPDKRGEIPFAERKKIAREIGLQLKGKVDLVEPQMFFAIMPVGKGWIFGQYEKSESVWLKTQQKPHQYSTALSTKVARAIINIAVPDINGVKAIDPCCGIGTVLIEALSMGIDIVGSDNNPLVTGNARENIAHFGYKGEVLLKDMRDIQEYYDTAVIDMPYNLCSVLPRETQMEMLASAHRFAKKVIIITIETIDSYIEEAGFIIKDRCTAKKGSFSRQVLICE</sequence>
<dbReference type="Gene3D" id="3.40.50.150">
    <property type="entry name" value="Vaccinia Virus protein VP39"/>
    <property type="match status" value="1"/>
</dbReference>
<dbReference type="PANTHER" id="PTHR14911:SF13">
    <property type="entry name" value="TRNA (GUANINE(6)-N2)-METHYLTRANSFERASE THUMP3"/>
    <property type="match status" value="1"/>
</dbReference>
<dbReference type="GO" id="GO:0016423">
    <property type="term" value="F:tRNA (guanine) methyltransferase activity"/>
    <property type="evidence" value="ECO:0007669"/>
    <property type="project" value="TreeGrafter"/>
</dbReference>
<dbReference type="GO" id="GO:0030488">
    <property type="term" value="P:tRNA methylation"/>
    <property type="evidence" value="ECO:0007669"/>
    <property type="project" value="TreeGrafter"/>
</dbReference>
<dbReference type="AlphaFoldDB" id="A0A2N0Z5J7"/>
<name>A0A2N0Z5J7_9BACI</name>
<keyword evidence="2" id="KW-0489">Methyltransferase</keyword>
<evidence type="ECO:0000259" key="1">
    <source>
        <dbReference type="Pfam" id="PF01170"/>
    </source>
</evidence>
<evidence type="ECO:0000313" key="3">
    <source>
        <dbReference type="Proteomes" id="UP000233375"/>
    </source>
</evidence>
<keyword evidence="3" id="KW-1185">Reference proteome</keyword>
<organism evidence="2 3">
    <name type="scientific">Niallia nealsonii</name>
    <dbReference type="NCBI Taxonomy" id="115979"/>
    <lineage>
        <taxon>Bacteria</taxon>
        <taxon>Bacillati</taxon>
        <taxon>Bacillota</taxon>
        <taxon>Bacilli</taxon>
        <taxon>Bacillales</taxon>
        <taxon>Bacillaceae</taxon>
        <taxon>Niallia</taxon>
    </lineage>
</organism>
<dbReference type="EMBL" id="PISE01000011">
    <property type="protein sequence ID" value="PKG24788.1"/>
    <property type="molecule type" value="Genomic_DNA"/>
</dbReference>
<dbReference type="OrthoDB" id="9791556at2"/>
<keyword evidence="2" id="KW-0808">Transferase</keyword>
<feature type="domain" description="Ribosomal RNA large subunit methyltransferase K/L-like methyltransferase" evidence="1">
    <location>
        <begin position="130"/>
        <end position="228"/>
    </location>
</feature>
<evidence type="ECO:0000313" key="2">
    <source>
        <dbReference type="EMBL" id="PKG24788.1"/>
    </source>
</evidence>
<proteinExistence type="predicted"/>
<dbReference type="InterPro" id="IPR000241">
    <property type="entry name" value="RlmKL-like_Mtase"/>
</dbReference>
<dbReference type="PANTHER" id="PTHR14911">
    <property type="entry name" value="THUMP DOMAIN-CONTAINING"/>
    <property type="match status" value="1"/>
</dbReference>
<dbReference type="SUPFAM" id="SSF53335">
    <property type="entry name" value="S-adenosyl-L-methionine-dependent methyltransferases"/>
    <property type="match status" value="1"/>
</dbReference>
<dbReference type="CDD" id="cd02440">
    <property type="entry name" value="AdoMet_MTases"/>
    <property type="match status" value="1"/>
</dbReference>
<dbReference type="Proteomes" id="UP000233375">
    <property type="component" value="Unassembled WGS sequence"/>
</dbReference>
<gene>
    <name evidence="2" type="ORF">CWS01_04915</name>
</gene>
<dbReference type="Pfam" id="PF01170">
    <property type="entry name" value="UPF0020"/>
    <property type="match status" value="1"/>
</dbReference>
<reference evidence="2 3" key="1">
    <citation type="journal article" date="2003" name="Int. J. Syst. Evol. Microbiol.">
        <title>Bacillus nealsonii sp. nov., isolated from a spacecraft-assembly facility, whose spores are gamma-radiation resistant.</title>
        <authorList>
            <person name="Venkateswaran K."/>
            <person name="Kempf M."/>
            <person name="Chen F."/>
            <person name="Satomi M."/>
            <person name="Nicholson W."/>
            <person name="Kern R."/>
        </authorList>
    </citation>
    <scope>NUCLEOTIDE SEQUENCE [LARGE SCALE GENOMIC DNA]</scope>
    <source>
        <strain evidence="2 3">FO-92</strain>
    </source>
</reference>
<comment type="caution">
    <text evidence="2">The sequence shown here is derived from an EMBL/GenBank/DDBJ whole genome shotgun (WGS) entry which is preliminary data.</text>
</comment>
<protein>
    <submittedName>
        <fullName evidence="2">RNA methyltransferase</fullName>
    </submittedName>
</protein>
<dbReference type="InterPro" id="IPR029063">
    <property type="entry name" value="SAM-dependent_MTases_sf"/>
</dbReference>
<accession>A0A2N0Z5J7</accession>